<dbReference type="InterPro" id="IPR023214">
    <property type="entry name" value="HAD_sf"/>
</dbReference>
<evidence type="ECO:0000313" key="4">
    <source>
        <dbReference type="EMBL" id="RTZ49470.1"/>
    </source>
</evidence>
<sequence>MLTGDNPQTAAHVSGQLGITSFRADMLPEDKIKAIQELQSKGEKVAMVGDGINDAPALVQANVGISMGIVGTQAAMEAADIVLVEDKLEKIARSKAISKKHSGQLRKYHRRCGCGTRCRYHIGVNGVLGPVQAAIIHLLPDTLVFLNSIKLLRVKFNS</sequence>
<dbReference type="Gene3D" id="3.40.50.1000">
    <property type="entry name" value="HAD superfamily/HAD-like"/>
    <property type="match status" value="1"/>
</dbReference>
<name>A0A432DZ14_9FLAO</name>
<dbReference type="PRINTS" id="PR00119">
    <property type="entry name" value="CATATPASE"/>
</dbReference>
<comment type="catalytic activity">
    <reaction evidence="3">
        <text>Zn(2+)(in) + ATP + H2O = Zn(2+)(out) + ADP + phosphate + H(+)</text>
        <dbReference type="Rhea" id="RHEA:20621"/>
        <dbReference type="ChEBI" id="CHEBI:15377"/>
        <dbReference type="ChEBI" id="CHEBI:15378"/>
        <dbReference type="ChEBI" id="CHEBI:29105"/>
        <dbReference type="ChEBI" id="CHEBI:30616"/>
        <dbReference type="ChEBI" id="CHEBI:43474"/>
        <dbReference type="ChEBI" id="CHEBI:456216"/>
        <dbReference type="EC" id="7.2.2.12"/>
    </reaction>
</comment>
<comment type="similarity">
    <text evidence="1">Belongs to the cation transport ATPase (P-type) (TC 3.A.3) family. Type IB subfamily.</text>
</comment>
<protein>
    <recommendedName>
        <fullName evidence="2">P-type Zn(2+) transporter</fullName>
        <ecNumber evidence="2">7.2.2.12</ecNumber>
    </recommendedName>
</protein>
<organism evidence="4 5">
    <name type="scientific">Chryseobacterium arthrosphaerae</name>
    <dbReference type="NCBI Taxonomy" id="651561"/>
    <lineage>
        <taxon>Bacteria</taxon>
        <taxon>Pseudomonadati</taxon>
        <taxon>Bacteroidota</taxon>
        <taxon>Flavobacteriia</taxon>
        <taxon>Flavobacteriales</taxon>
        <taxon>Weeksellaceae</taxon>
        <taxon>Chryseobacterium group</taxon>
        <taxon>Chryseobacterium</taxon>
    </lineage>
</organism>
<dbReference type="PANTHER" id="PTHR48085">
    <property type="entry name" value="CADMIUM/ZINC-TRANSPORTING ATPASE HMA2-RELATED"/>
    <property type="match status" value="1"/>
</dbReference>
<dbReference type="GO" id="GO:0015086">
    <property type="term" value="F:cadmium ion transmembrane transporter activity"/>
    <property type="evidence" value="ECO:0007669"/>
    <property type="project" value="TreeGrafter"/>
</dbReference>
<evidence type="ECO:0000313" key="5">
    <source>
        <dbReference type="Proteomes" id="UP000276953"/>
    </source>
</evidence>
<comment type="caution">
    <text evidence="4">The sequence shown here is derived from an EMBL/GenBank/DDBJ whole genome shotgun (WGS) entry which is preliminary data.</text>
</comment>
<evidence type="ECO:0000256" key="3">
    <source>
        <dbReference type="ARBA" id="ARBA00047308"/>
    </source>
</evidence>
<dbReference type="GO" id="GO:0005524">
    <property type="term" value="F:ATP binding"/>
    <property type="evidence" value="ECO:0007669"/>
    <property type="project" value="InterPro"/>
</dbReference>
<dbReference type="PRINTS" id="PR00120">
    <property type="entry name" value="HATPASE"/>
</dbReference>
<dbReference type="InterPro" id="IPR001757">
    <property type="entry name" value="P_typ_ATPase"/>
</dbReference>
<dbReference type="Pfam" id="PF00702">
    <property type="entry name" value="Hydrolase"/>
    <property type="match status" value="1"/>
</dbReference>
<dbReference type="GO" id="GO:0016463">
    <property type="term" value="F:P-type zinc transporter activity"/>
    <property type="evidence" value="ECO:0007669"/>
    <property type="project" value="UniProtKB-EC"/>
</dbReference>
<accession>A0A432DZ14</accession>
<dbReference type="EMBL" id="RYFC01000001">
    <property type="protein sequence ID" value="RTZ49470.1"/>
    <property type="molecule type" value="Genomic_DNA"/>
</dbReference>
<dbReference type="PANTHER" id="PTHR48085:SF5">
    <property type="entry name" value="CADMIUM_ZINC-TRANSPORTING ATPASE HMA4-RELATED"/>
    <property type="match status" value="1"/>
</dbReference>
<dbReference type="NCBIfam" id="TIGR01494">
    <property type="entry name" value="ATPase_P-type"/>
    <property type="match status" value="1"/>
</dbReference>
<evidence type="ECO:0000256" key="2">
    <source>
        <dbReference type="ARBA" id="ARBA00039097"/>
    </source>
</evidence>
<dbReference type="Proteomes" id="UP000276953">
    <property type="component" value="Unassembled WGS sequence"/>
</dbReference>
<evidence type="ECO:0000256" key="1">
    <source>
        <dbReference type="ARBA" id="ARBA00006024"/>
    </source>
</evidence>
<dbReference type="EC" id="7.2.2.12" evidence="2"/>
<reference evidence="4 5" key="1">
    <citation type="submission" date="2018-12" db="EMBL/GenBank/DDBJ databases">
        <title>Draft Genome Sequence of Chryseobacterium arthrosphaerae strain ED882-96 Isolated from the Blood of a Patient with Liver Cirrhosis in Taiwan.</title>
        <authorList>
            <person name="Lin J.-N."/>
            <person name="Lai C.-H."/>
            <person name="Yang C.-H."/>
            <person name="Huang Y.-H."/>
        </authorList>
    </citation>
    <scope>NUCLEOTIDE SEQUENCE [LARGE SCALE GENOMIC DNA]</scope>
    <source>
        <strain evidence="4 5">ED882-96</strain>
    </source>
</reference>
<dbReference type="SUPFAM" id="SSF56784">
    <property type="entry name" value="HAD-like"/>
    <property type="match status" value="1"/>
</dbReference>
<dbReference type="InterPro" id="IPR051014">
    <property type="entry name" value="Cation_Transport_ATPase_IB"/>
</dbReference>
<dbReference type="AlphaFoldDB" id="A0A432DZ14"/>
<dbReference type="InterPro" id="IPR036412">
    <property type="entry name" value="HAD-like_sf"/>
</dbReference>
<dbReference type="GO" id="GO:0016887">
    <property type="term" value="F:ATP hydrolysis activity"/>
    <property type="evidence" value="ECO:0007669"/>
    <property type="project" value="InterPro"/>
</dbReference>
<gene>
    <name evidence="4" type="ORF">EJ377_02350</name>
</gene>
<dbReference type="GO" id="GO:0016020">
    <property type="term" value="C:membrane"/>
    <property type="evidence" value="ECO:0007669"/>
    <property type="project" value="InterPro"/>
</dbReference>
<proteinExistence type="inferred from homology"/>